<feature type="compositionally biased region" description="Polar residues" evidence="1">
    <location>
        <begin position="699"/>
        <end position="714"/>
    </location>
</feature>
<dbReference type="AlphaFoldDB" id="A0A0S4KKZ2"/>
<protein>
    <submittedName>
        <fullName evidence="3">Membrane-associated protein, putative</fullName>
    </submittedName>
</protein>
<dbReference type="VEuPathDB" id="TriTrypDB:BSAL_33960"/>
<keyword evidence="2" id="KW-0472">Membrane</keyword>
<accession>A0A0S4KKZ2</accession>
<dbReference type="OrthoDB" id="272956at2759"/>
<feature type="region of interest" description="Disordered" evidence="1">
    <location>
        <begin position="699"/>
        <end position="731"/>
    </location>
</feature>
<name>A0A0S4KKZ2_BODSA</name>
<dbReference type="SUPFAM" id="SSF55073">
    <property type="entry name" value="Nucleotide cyclase"/>
    <property type="match status" value="1"/>
</dbReference>
<dbReference type="Gene3D" id="3.30.70.1230">
    <property type="entry name" value="Nucleotide cyclase"/>
    <property type="match status" value="1"/>
</dbReference>
<evidence type="ECO:0000313" key="4">
    <source>
        <dbReference type="Proteomes" id="UP000051952"/>
    </source>
</evidence>
<dbReference type="EMBL" id="CYKH01001966">
    <property type="protein sequence ID" value="CUI15274.1"/>
    <property type="molecule type" value="Genomic_DNA"/>
</dbReference>
<dbReference type="Proteomes" id="UP000051952">
    <property type="component" value="Unassembled WGS sequence"/>
</dbReference>
<evidence type="ECO:0000313" key="3">
    <source>
        <dbReference type="EMBL" id="CUI15274.1"/>
    </source>
</evidence>
<keyword evidence="2" id="KW-1133">Transmembrane helix</keyword>
<feature type="transmembrane region" description="Helical" evidence="2">
    <location>
        <begin position="282"/>
        <end position="304"/>
    </location>
</feature>
<proteinExistence type="predicted"/>
<sequence>MRYRFLGGDKSFILWICCFTVVAIVTFVVAAVVDDESRKSTEQKRALVERRVRATTAGALNTAIYSVRRLEAFIASRFDTVPNISAPARDRIVGQIFPELAVLASQLLIPTNPVLLLYSFPGAVTAQVYPSGNVGSDLLNSTLRDSVLHSAATGNILVESPRTVNGTYGIIIRVPIYNSSTEFTPSLTWWGNAVGSVTVGKMLALMQQHDGTIAGSEWNVRITMGVGAAGVLMIDERNKNPNPPSGPADFIDVIVLSANSTWVYEYWDLSPDVIWLHTWHRCVVLALVPIAVSVVLVAWANVVYAMAMREYSGSDHAPKNPPMAMATIGIAHAAELWVMCPDVLLDAEDRLRQRVLLIAEAHRAYVSRATAQHSYTLVTRSIDAAIHLSFTLIEDLQRNPIMMELGSSGSGKSDRSQKIFIKPLQVVCTVHWCKDVQVACDKVDDDQMIFYEGRSVLFASRLYSYAISRNDGGQVLISKDTWELAKGMRGVSTSFYDEVHFRQMLIPQEVFSITDPGSELMRKAAITAKIASATHRDYIAHAILDRSSNDELAAMRDATEDAFQVMQPQRSVNSSDRDRAGLPSRENPYLFPEITQEHKNMFALLFEPMADAYTQYEFNDLLYLFQHYYNSFVTLLTPIAVAERDNILRKLSVLFALPQRQLLGHIAVISVLQNLGARGYKKHAQIRDDNSDSVFNAERQQVKYSANPPSSDTGSIAAGHSVSSRQDLGGF</sequence>
<dbReference type="InterPro" id="IPR029787">
    <property type="entry name" value="Nucleotide_cyclase"/>
</dbReference>
<evidence type="ECO:0000256" key="2">
    <source>
        <dbReference type="SAM" id="Phobius"/>
    </source>
</evidence>
<feature type="compositionally biased region" description="Polar residues" evidence="1">
    <location>
        <begin position="721"/>
        <end position="731"/>
    </location>
</feature>
<keyword evidence="2" id="KW-0812">Transmembrane</keyword>
<organism evidence="3 4">
    <name type="scientific">Bodo saltans</name>
    <name type="common">Flagellated protozoan</name>
    <dbReference type="NCBI Taxonomy" id="75058"/>
    <lineage>
        <taxon>Eukaryota</taxon>
        <taxon>Discoba</taxon>
        <taxon>Euglenozoa</taxon>
        <taxon>Kinetoplastea</taxon>
        <taxon>Metakinetoplastina</taxon>
        <taxon>Eubodonida</taxon>
        <taxon>Bodonidae</taxon>
        <taxon>Bodo</taxon>
    </lineage>
</organism>
<reference evidence="4" key="1">
    <citation type="submission" date="2015-09" db="EMBL/GenBank/DDBJ databases">
        <authorList>
            <consortium name="Pathogen Informatics"/>
        </authorList>
    </citation>
    <scope>NUCLEOTIDE SEQUENCE [LARGE SCALE GENOMIC DNA]</scope>
    <source>
        <strain evidence="4">Lake Konstanz</strain>
    </source>
</reference>
<gene>
    <name evidence="3" type="ORF">BSAL_33960</name>
</gene>
<keyword evidence="4" id="KW-1185">Reference proteome</keyword>
<feature type="transmembrane region" description="Helical" evidence="2">
    <location>
        <begin position="12"/>
        <end position="33"/>
    </location>
</feature>
<evidence type="ECO:0000256" key="1">
    <source>
        <dbReference type="SAM" id="MobiDB-lite"/>
    </source>
</evidence>